<organism evidence="14 15">
    <name type="scientific">Hyalella azteca</name>
    <name type="common">Amphipod</name>
    <dbReference type="NCBI Taxonomy" id="294128"/>
    <lineage>
        <taxon>Eukaryota</taxon>
        <taxon>Metazoa</taxon>
        <taxon>Ecdysozoa</taxon>
        <taxon>Arthropoda</taxon>
        <taxon>Crustacea</taxon>
        <taxon>Multicrustacea</taxon>
        <taxon>Malacostraca</taxon>
        <taxon>Eumalacostraca</taxon>
        <taxon>Peracarida</taxon>
        <taxon>Amphipoda</taxon>
        <taxon>Senticaudata</taxon>
        <taxon>Talitrida</taxon>
        <taxon>Talitroidea</taxon>
        <taxon>Hyalellidae</taxon>
        <taxon>Hyalella</taxon>
    </lineage>
</organism>
<comment type="cofactor">
    <cofactor evidence="1">
        <name>Zn(2+)</name>
        <dbReference type="ChEBI" id="CHEBI:29105"/>
    </cofactor>
</comment>
<gene>
    <name evidence="15" type="primary">LOC108681609</name>
</gene>
<proteinExistence type="inferred from homology"/>
<evidence type="ECO:0000256" key="3">
    <source>
        <dbReference type="ARBA" id="ARBA00012832"/>
    </source>
</evidence>
<evidence type="ECO:0000259" key="12">
    <source>
        <dbReference type="Pfam" id="PF01406"/>
    </source>
</evidence>
<keyword evidence="7" id="KW-0862">Zinc</keyword>
<dbReference type="InterPro" id="IPR015803">
    <property type="entry name" value="Cys-tRNA-ligase"/>
</dbReference>
<dbReference type="InterPro" id="IPR014729">
    <property type="entry name" value="Rossmann-like_a/b/a_fold"/>
</dbReference>
<evidence type="ECO:0000256" key="2">
    <source>
        <dbReference type="ARBA" id="ARBA00005594"/>
    </source>
</evidence>
<evidence type="ECO:0000256" key="7">
    <source>
        <dbReference type="ARBA" id="ARBA00022833"/>
    </source>
</evidence>
<dbReference type="Gene3D" id="3.40.50.620">
    <property type="entry name" value="HUPs"/>
    <property type="match status" value="1"/>
</dbReference>
<keyword evidence="4 15" id="KW-0436">Ligase</keyword>
<keyword evidence="9" id="KW-0648">Protein biosynthesis</keyword>
<evidence type="ECO:0000256" key="6">
    <source>
        <dbReference type="ARBA" id="ARBA00022741"/>
    </source>
</evidence>
<evidence type="ECO:0000313" key="15">
    <source>
        <dbReference type="RefSeq" id="XP_018026148.1"/>
    </source>
</evidence>
<evidence type="ECO:0000256" key="4">
    <source>
        <dbReference type="ARBA" id="ARBA00022598"/>
    </source>
</evidence>
<dbReference type="InterPro" id="IPR032678">
    <property type="entry name" value="tRNA-synt_1_cat_dom"/>
</dbReference>
<dbReference type="PANTHER" id="PTHR10890:SF27">
    <property type="entry name" value="CYSTEINE--TRNA LIGASE, MITOCHONDRIAL-RELATED"/>
    <property type="match status" value="1"/>
</dbReference>
<dbReference type="RefSeq" id="XP_018026148.1">
    <property type="nucleotide sequence ID" value="XM_018170659.2"/>
</dbReference>
<evidence type="ECO:0000256" key="11">
    <source>
        <dbReference type="ARBA" id="ARBA00031499"/>
    </source>
</evidence>
<dbReference type="KEGG" id="hazt:108681609"/>
<keyword evidence="10" id="KW-0030">Aminoacyl-tRNA synthetase</keyword>
<dbReference type="InterPro" id="IPR024909">
    <property type="entry name" value="Cys-tRNA/MSH_ligase"/>
</dbReference>
<keyword evidence="14" id="KW-1185">Reference proteome</keyword>
<keyword evidence="6" id="KW-0547">Nucleotide-binding</keyword>
<feature type="domain" description="tRNA synthetases class I catalytic" evidence="12">
    <location>
        <begin position="73"/>
        <end position="377"/>
    </location>
</feature>
<evidence type="ECO:0000259" key="13">
    <source>
        <dbReference type="Pfam" id="PF09190"/>
    </source>
</evidence>
<dbReference type="NCBIfam" id="TIGR00435">
    <property type="entry name" value="cysS"/>
    <property type="match status" value="1"/>
</dbReference>
<dbReference type="GO" id="GO:0005737">
    <property type="term" value="C:cytoplasm"/>
    <property type="evidence" value="ECO:0007669"/>
    <property type="project" value="InterPro"/>
</dbReference>
<dbReference type="Proteomes" id="UP000694843">
    <property type="component" value="Unplaced"/>
</dbReference>
<dbReference type="Pfam" id="PF01406">
    <property type="entry name" value="tRNA-synt_1e"/>
    <property type="match status" value="1"/>
</dbReference>
<dbReference type="GO" id="GO:0046872">
    <property type="term" value="F:metal ion binding"/>
    <property type="evidence" value="ECO:0007669"/>
    <property type="project" value="UniProtKB-KW"/>
</dbReference>
<feature type="domain" description="Cysteinyl-tRNA synthetase class Ia DALR" evidence="13">
    <location>
        <begin position="424"/>
        <end position="461"/>
    </location>
</feature>
<dbReference type="GO" id="GO:0005524">
    <property type="term" value="F:ATP binding"/>
    <property type="evidence" value="ECO:0007669"/>
    <property type="project" value="UniProtKB-KW"/>
</dbReference>
<sequence length="675" mass="76494">MFLHKQCKKMYNYSHIFRYGAVLPSLRFLSSGCFRFSQPCNNLPPWELPTGFDTGIEVYNSAVKTRVPLITKRPGHLMWYMCGPTVYDSAHIGHGLCYLRFDIIRRILRDYFHLSVFQVMGVTDIDDKIIKKANYFKSDIGEVSRHFEAEFWQDMSLLGIQRPDKTMRVTEHIPHVIQFVQDILDAGFAYQVADGSVFFNNIAYRKSRGLHLPEDFKCELSADDSFEASQTDAQDPHKRHPIDFALWKGSKKDEPSWPSPFGRGRPGWHIECSAMASSVFGDTLDVHSGGIDLWFPHHYCEEAQCCARHSSNIWTNYWWHSGHLTIDCEKMSKSIGNVVSIRELLQTHSANTFRHFALTSHYTNPVTYGDSTLAQAANQVSKIQEMLNAAHHFLSSTPKVDLIRTSSCEQHPLMQALLQTKANVDDCLRHDFNTAKAMRSIFALISLTNKYLYRESLGKLNSIDSSRESSVSSQLTNSYNINLAAESGHCMNEVVDISLASSKELTSTNHENSNELELHSVENELGHEAEAGQEAEAGHVEIAAVRNYVLGLMTLLGMNYKAGHEVQSSKSESLEASSDLEKRFPDVMQALLTYRNTVRDFALLKNIPAGQFKALSKEEQRARRQEMAPLLQAGDELRTRLNECSILIKDLKEGSSWTFSDQLAGRKADRETEKN</sequence>
<comment type="similarity">
    <text evidence="2">Belongs to the class-I aminoacyl-tRNA synthetase family.</text>
</comment>
<dbReference type="Pfam" id="PF09190">
    <property type="entry name" value="DALR_2"/>
    <property type="match status" value="1"/>
</dbReference>
<dbReference type="OrthoDB" id="438179at2759"/>
<evidence type="ECO:0000256" key="9">
    <source>
        <dbReference type="ARBA" id="ARBA00022917"/>
    </source>
</evidence>
<dbReference type="AlphaFoldDB" id="A0A8B7PIZ9"/>
<evidence type="ECO:0000256" key="8">
    <source>
        <dbReference type="ARBA" id="ARBA00022840"/>
    </source>
</evidence>
<dbReference type="HAMAP" id="MF_00041">
    <property type="entry name" value="Cys_tRNA_synth"/>
    <property type="match status" value="1"/>
</dbReference>
<dbReference type="GeneID" id="108681609"/>
<dbReference type="GO" id="GO:0004817">
    <property type="term" value="F:cysteine-tRNA ligase activity"/>
    <property type="evidence" value="ECO:0007669"/>
    <property type="project" value="UniProtKB-EC"/>
</dbReference>
<accession>A0A8B7PIZ9</accession>
<evidence type="ECO:0000256" key="10">
    <source>
        <dbReference type="ARBA" id="ARBA00023146"/>
    </source>
</evidence>
<dbReference type="InterPro" id="IPR015273">
    <property type="entry name" value="Cys-tRNA-synt_Ia_DALR"/>
</dbReference>
<dbReference type="OMA" id="NCYINIQ"/>
<reference evidence="15" key="1">
    <citation type="submission" date="2025-08" db="UniProtKB">
        <authorList>
            <consortium name="RefSeq"/>
        </authorList>
    </citation>
    <scope>IDENTIFICATION</scope>
    <source>
        <tissue evidence="15">Whole organism</tissue>
    </source>
</reference>
<dbReference type="SUPFAM" id="SSF52374">
    <property type="entry name" value="Nucleotidylyl transferase"/>
    <property type="match status" value="1"/>
</dbReference>
<dbReference type="Gene3D" id="1.20.120.1910">
    <property type="entry name" value="Cysteine-tRNA ligase, C-terminal anti-codon recognition domain"/>
    <property type="match status" value="1"/>
</dbReference>
<keyword evidence="5" id="KW-0479">Metal-binding</keyword>
<dbReference type="EC" id="6.1.1.16" evidence="3"/>
<dbReference type="PRINTS" id="PR00983">
    <property type="entry name" value="TRNASYNTHCYS"/>
</dbReference>
<dbReference type="PANTHER" id="PTHR10890">
    <property type="entry name" value="CYSTEINYL-TRNA SYNTHETASE"/>
    <property type="match status" value="1"/>
</dbReference>
<evidence type="ECO:0000256" key="5">
    <source>
        <dbReference type="ARBA" id="ARBA00022723"/>
    </source>
</evidence>
<name>A0A8B7PIZ9_HYAAZ</name>
<dbReference type="GO" id="GO:0006423">
    <property type="term" value="P:cysteinyl-tRNA aminoacylation"/>
    <property type="evidence" value="ECO:0007669"/>
    <property type="project" value="InterPro"/>
</dbReference>
<protein>
    <recommendedName>
        <fullName evidence="3">cysteine--tRNA ligase</fullName>
        <ecNumber evidence="3">6.1.1.16</ecNumber>
    </recommendedName>
    <alternativeName>
        <fullName evidence="11">Cysteinyl-tRNA synthetase</fullName>
    </alternativeName>
</protein>
<dbReference type="FunFam" id="3.40.50.620:FF:000027">
    <property type="entry name" value="Cysteine--tRNA ligase, cytoplasmic"/>
    <property type="match status" value="1"/>
</dbReference>
<evidence type="ECO:0000313" key="14">
    <source>
        <dbReference type="Proteomes" id="UP000694843"/>
    </source>
</evidence>
<evidence type="ECO:0000256" key="1">
    <source>
        <dbReference type="ARBA" id="ARBA00001947"/>
    </source>
</evidence>
<keyword evidence="8" id="KW-0067">ATP-binding</keyword>
<dbReference type="CDD" id="cd00672">
    <property type="entry name" value="CysRS_core"/>
    <property type="match status" value="1"/>
</dbReference>